<organism evidence="2 3">
    <name type="scientific">Stylosanthes scabra</name>
    <dbReference type="NCBI Taxonomy" id="79078"/>
    <lineage>
        <taxon>Eukaryota</taxon>
        <taxon>Viridiplantae</taxon>
        <taxon>Streptophyta</taxon>
        <taxon>Embryophyta</taxon>
        <taxon>Tracheophyta</taxon>
        <taxon>Spermatophyta</taxon>
        <taxon>Magnoliopsida</taxon>
        <taxon>eudicotyledons</taxon>
        <taxon>Gunneridae</taxon>
        <taxon>Pentapetalae</taxon>
        <taxon>rosids</taxon>
        <taxon>fabids</taxon>
        <taxon>Fabales</taxon>
        <taxon>Fabaceae</taxon>
        <taxon>Papilionoideae</taxon>
        <taxon>50 kb inversion clade</taxon>
        <taxon>dalbergioids sensu lato</taxon>
        <taxon>Dalbergieae</taxon>
        <taxon>Pterocarpus clade</taxon>
        <taxon>Stylosanthes</taxon>
    </lineage>
</organism>
<comment type="caution">
    <text evidence="2">The sequence shown here is derived from an EMBL/GenBank/DDBJ whole genome shotgun (WGS) entry which is preliminary data.</text>
</comment>
<protein>
    <submittedName>
        <fullName evidence="2">Uncharacterized protein</fullName>
    </submittedName>
</protein>
<evidence type="ECO:0000313" key="2">
    <source>
        <dbReference type="EMBL" id="MED6177429.1"/>
    </source>
</evidence>
<keyword evidence="3" id="KW-1185">Reference proteome</keyword>
<feature type="compositionally biased region" description="Polar residues" evidence="1">
    <location>
        <begin position="105"/>
        <end position="115"/>
    </location>
</feature>
<feature type="region of interest" description="Disordered" evidence="1">
    <location>
        <begin position="39"/>
        <end position="92"/>
    </location>
</feature>
<sequence length="130" mass="13969">GSFVVEDDEDLEVIFHCRRDFLEVRSTELYVKLEDVIASSGESNSNSTSVHTGGSLSSTPVSPVVPVIPQVVSSHSSATDLHREDDDGFDLGDNRTFGELVTAVANSPHNPSRGVQINEPEGVKEALCDD</sequence>
<dbReference type="EMBL" id="JASCZI010153496">
    <property type="protein sequence ID" value="MED6177429.1"/>
    <property type="molecule type" value="Genomic_DNA"/>
</dbReference>
<feature type="compositionally biased region" description="Basic and acidic residues" evidence="1">
    <location>
        <begin position="121"/>
        <end position="130"/>
    </location>
</feature>
<gene>
    <name evidence="2" type="ORF">PIB30_097999</name>
</gene>
<evidence type="ECO:0000313" key="3">
    <source>
        <dbReference type="Proteomes" id="UP001341840"/>
    </source>
</evidence>
<evidence type="ECO:0000256" key="1">
    <source>
        <dbReference type="SAM" id="MobiDB-lite"/>
    </source>
</evidence>
<reference evidence="2 3" key="1">
    <citation type="journal article" date="2023" name="Plants (Basel)">
        <title>Bridging the Gap: Combining Genomics and Transcriptomics Approaches to Understand Stylosanthes scabra, an Orphan Legume from the Brazilian Caatinga.</title>
        <authorList>
            <person name="Ferreira-Neto J.R.C."/>
            <person name="da Silva M.D."/>
            <person name="Binneck E."/>
            <person name="de Melo N.F."/>
            <person name="da Silva R.H."/>
            <person name="de Melo A.L.T.M."/>
            <person name="Pandolfi V."/>
            <person name="Bustamante F.O."/>
            <person name="Brasileiro-Vidal A.C."/>
            <person name="Benko-Iseppon A.M."/>
        </authorList>
    </citation>
    <scope>NUCLEOTIDE SEQUENCE [LARGE SCALE GENOMIC DNA]</scope>
    <source>
        <tissue evidence="2">Leaves</tissue>
    </source>
</reference>
<dbReference type="Proteomes" id="UP001341840">
    <property type="component" value="Unassembled WGS sequence"/>
</dbReference>
<proteinExistence type="predicted"/>
<feature type="non-terminal residue" evidence="2">
    <location>
        <position position="1"/>
    </location>
</feature>
<name>A0ABU6VW79_9FABA</name>
<accession>A0ABU6VW79</accession>
<feature type="compositionally biased region" description="Low complexity" evidence="1">
    <location>
        <begin position="39"/>
        <end position="77"/>
    </location>
</feature>
<feature type="region of interest" description="Disordered" evidence="1">
    <location>
        <begin position="105"/>
        <end position="130"/>
    </location>
</feature>